<keyword evidence="3" id="KW-0150">Chloroplast</keyword>
<dbReference type="GO" id="GO:0015979">
    <property type="term" value="P:photosynthesis"/>
    <property type="evidence" value="ECO:0007669"/>
    <property type="project" value="UniProtKB-KW"/>
</dbReference>
<dbReference type="AlphaFoldDB" id="A0A0E0CZV6"/>
<evidence type="ECO:0000256" key="5">
    <source>
        <dbReference type="ARBA" id="ARBA00022640"/>
    </source>
</evidence>
<sequence length="305" mass="33913">MPLEVFFFLLFASLLFFFLHTRTLARSSIEPWPDRPPRQRCRSACTSWLGLAAVFAATAAGQAGQARAGVFDEYLEKSKANKELNDKKRLATSGANFARAYTVEFGSCQFPCEVTEASTSSNNRALLLVAVPHTAALRHLVILVVNRVSALSLTRSSWICLLAVAACRSRSPPPRALPLPASTGAPAPAPYLMRARPSQPRLLRHRRRLGPAAGHSRAWRRRQRRLFPLSFSSSTARLPVARWRGTRRHWPMRRSARGTLSRAARHALALLVSDAAAVDIAEEEEEERKRGYVRLPSGHMGKLVF</sequence>
<evidence type="ECO:0000256" key="4">
    <source>
        <dbReference type="ARBA" id="ARBA00022531"/>
    </source>
</evidence>
<evidence type="ECO:0000313" key="10">
    <source>
        <dbReference type="EnsemblPlants" id="OMERI03G14190.1"/>
    </source>
</evidence>
<keyword evidence="5" id="KW-0934">Plastid</keyword>
<accession>A0A0E0CZV6</accession>
<comment type="subcellular location">
    <subcellularLocation>
        <location evidence="1">Plastid</location>
        <location evidence="1">Chloroplast thylakoid membrane</location>
        <topology evidence="1">Peripheral membrane protein</topology>
        <orientation evidence="1">Lumenal side</orientation>
    </subcellularLocation>
</comment>
<organism evidence="10">
    <name type="scientific">Oryza meridionalis</name>
    <dbReference type="NCBI Taxonomy" id="40149"/>
    <lineage>
        <taxon>Eukaryota</taxon>
        <taxon>Viridiplantae</taxon>
        <taxon>Streptophyta</taxon>
        <taxon>Embryophyta</taxon>
        <taxon>Tracheophyta</taxon>
        <taxon>Spermatophyta</taxon>
        <taxon>Magnoliopsida</taxon>
        <taxon>Liliopsida</taxon>
        <taxon>Poales</taxon>
        <taxon>Poaceae</taxon>
        <taxon>BOP clade</taxon>
        <taxon>Oryzoideae</taxon>
        <taxon>Oryzeae</taxon>
        <taxon>Oryzinae</taxon>
        <taxon>Oryza</taxon>
    </lineage>
</organism>
<evidence type="ECO:0000256" key="2">
    <source>
        <dbReference type="ARBA" id="ARBA00010661"/>
    </source>
</evidence>
<dbReference type="Proteomes" id="UP000008021">
    <property type="component" value="Chromosome 3"/>
</dbReference>
<evidence type="ECO:0000256" key="8">
    <source>
        <dbReference type="ARBA" id="ARBA00023136"/>
    </source>
</evidence>
<proteinExistence type="inferred from homology"/>
<evidence type="ECO:0000256" key="3">
    <source>
        <dbReference type="ARBA" id="ARBA00022528"/>
    </source>
</evidence>
<keyword evidence="9" id="KW-0732">Signal</keyword>
<evidence type="ECO:0000256" key="1">
    <source>
        <dbReference type="ARBA" id="ARBA00004622"/>
    </source>
</evidence>
<dbReference type="EnsemblPlants" id="OMERI03G14190.1">
    <property type="protein sequence ID" value="OMERI03G14190.1"/>
    <property type="gene ID" value="OMERI03G14190"/>
</dbReference>
<dbReference type="InterPro" id="IPR044907">
    <property type="entry name" value="PSAN_sf"/>
</dbReference>
<feature type="signal peptide" evidence="9">
    <location>
        <begin position="1"/>
        <end position="25"/>
    </location>
</feature>
<keyword evidence="6" id="KW-0603">Photosystem I</keyword>
<evidence type="ECO:0000256" key="9">
    <source>
        <dbReference type="SAM" id="SignalP"/>
    </source>
</evidence>
<evidence type="ECO:0000313" key="11">
    <source>
        <dbReference type="Proteomes" id="UP000008021"/>
    </source>
</evidence>
<dbReference type="Gene3D" id="4.10.1190.10">
    <property type="entry name" value="Chlorophyll A-B binding protein"/>
    <property type="match status" value="1"/>
</dbReference>
<keyword evidence="11" id="KW-1185">Reference proteome</keyword>
<reference evidence="10" key="2">
    <citation type="submission" date="2018-05" db="EMBL/GenBank/DDBJ databases">
        <title>OmerRS3 (Oryza meridionalis Reference Sequence Version 3).</title>
        <authorList>
            <person name="Zhang J."/>
            <person name="Kudrna D."/>
            <person name="Lee S."/>
            <person name="Talag J."/>
            <person name="Welchert J."/>
            <person name="Wing R.A."/>
        </authorList>
    </citation>
    <scope>NUCLEOTIDE SEQUENCE [LARGE SCALE GENOMIC DNA]</scope>
    <source>
        <strain evidence="10">cv. OR44</strain>
    </source>
</reference>
<name>A0A0E0CZV6_9ORYZ</name>
<keyword evidence="8" id="KW-0472">Membrane</keyword>
<evidence type="ECO:0000256" key="6">
    <source>
        <dbReference type="ARBA" id="ARBA00022836"/>
    </source>
</evidence>
<keyword evidence="4" id="KW-0602">Photosynthesis</keyword>
<feature type="chain" id="PRO_5002356357" description="Cathepsin propeptide inhibitor domain-containing protein" evidence="9">
    <location>
        <begin position="26"/>
        <end position="305"/>
    </location>
</feature>
<reference evidence="10" key="1">
    <citation type="submission" date="2015-04" db="UniProtKB">
        <authorList>
            <consortium name="EnsemblPlants"/>
        </authorList>
    </citation>
    <scope>IDENTIFICATION</scope>
</reference>
<evidence type="ECO:0000256" key="7">
    <source>
        <dbReference type="ARBA" id="ARBA00023078"/>
    </source>
</evidence>
<dbReference type="Gramene" id="OMERI03G14190.1">
    <property type="protein sequence ID" value="OMERI03G14190.1"/>
    <property type="gene ID" value="OMERI03G14190"/>
</dbReference>
<dbReference type="PANTHER" id="PTHR36814">
    <property type="entry name" value="PHOTOSYSTEM I REACTION CENTER SUBUNIT N, CHLOROPLASTIC"/>
    <property type="match status" value="1"/>
</dbReference>
<dbReference type="PANTHER" id="PTHR36814:SF1">
    <property type="entry name" value="PHOTOSYSTEM I REACTION CENTER SUBUNIT N, CHLOROPLASTIC"/>
    <property type="match status" value="1"/>
</dbReference>
<dbReference type="STRING" id="40149.A0A0E0CZV6"/>
<protein>
    <recommendedName>
        <fullName evidence="12">Cathepsin propeptide inhibitor domain-containing protein</fullName>
    </recommendedName>
</protein>
<dbReference type="Pfam" id="PF05479">
    <property type="entry name" value="PsaN"/>
    <property type="match status" value="1"/>
</dbReference>
<dbReference type="InterPro" id="IPR008796">
    <property type="entry name" value="PSAN"/>
</dbReference>
<dbReference type="GO" id="GO:0030093">
    <property type="term" value="C:chloroplast photosystem I"/>
    <property type="evidence" value="ECO:0007669"/>
    <property type="project" value="TreeGrafter"/>
</dbReference>
<comment type="similarity">
    <text evidence="2">Belongs to the psaN family.</text>
</comment>
<keyword evidence="7" id="KW-0793">Thylakoid</keyword>
<evidence type="ECO:0008006" key="12">
    <source>
        <dbReference type="Google" id="ProtNLM"/>
    </source>
</evidence>
<dbReference type="HOGENOM" id="CLU_913315_0_0_1"/>